<dbReference type="Pfam" id="PF16113">
    <property type="entry name" value="ECH_2"/>
    <property type="match status" value="1"/>
</dbReference>
<dbReference type="SUPFAM" id="SSF52096">
    <property type="entry name" value="ClpP/crotonase"/>
    <property type="match status" value="1"/>
</dbReference>
<dbReference type="EC" id="3.1.2.4" evidence="2"/>
<evidence type="ECO:0000256" key="1">
    <source>
        <dbReference type="ARBA" id="ARBA00001709"/>
    </source>
</evidence>
<dbReference type="PANTHER" id="PTHR43176:SF3">
    <property type="entry name" value="3-HYDROXYISOBUTYRYL-COA HYDROLASE, MITOCHONDRIAL"/>
    <property type="match status" value="1"/>
</dbReference>
<sequence>MQHIQIVGRTLAQRLNTPHTARTCTQSIRLMATASKRSSLEAPALVNKVLSSRQITLNRPERLNALNHDMIKTILPNLLAWEKSELANVIILKGSGRALCAGGDVRDVIDSLEDQKRLAEIITDEYRLLHTIATLNTPYVALMDGITMGAGGALCAHGGFRVATENTIFAMPETAIGLFPDVGSSFFLPRLDGKIGTYMAMTGNSVKGEDVLFSGLATHFVPSSRLSALESRLAEIDSADPEIISDAIEEFSAEFDSSLKPSIGGSVRKTIDNCFKYDTVEEIIAALTKDGSEFALNTKADLLKRSPTAIKVTLEQMRIGSTLGIAQCLKMEYKLLHVMANHHDFTEGVTSHLINKTEPKWSPSTLAEVKNSSIKTDFFDTRSEHNLTFLSQKSFSMHPFRKYGLPSEEDIRRVVVGETSAGLAGIMTQQAIVNYFVMNRKGKFGVREKVTEVLGRKTKASSKDSHKLEWVY</sequence>
<dbReference type="EMBL" id="JBCLYO010000001">
    <property type="protein sequence ID" value="KAL0097497.1"/>
    <property type="molecule type" value="Genomic_DNA"/>
</dbReference>
<dbReference type="NCBIfam" id="NF004127">
    <property type="entry name" value="PRK05617.1"/>
    <property type="match status" value="1"/>
</dbReference>
<dbReference type="PANTHER" id="PTHR43176">
    <property type="entry name" value="3-HYDROXYISOBUTYRYL-COA HYDROLASE-RELATED"/>
    <property type="match status" value="1"/>
</dbReference>
<comment type="caution">
    <text evidence="5">The sequence shown here is derived from an EMBL/GenBank/DDBJ whole genome shotgun (WGS) entry which is preliminary data.</text>
</comment>
<feature type="domain" description="Enoyl-CoA hydratase/isomerase" evidence="4">
    <location>
        <begin position="53"/>
        <end position="376"/>
    </location>
</feature>
<protein>
    <recommendedName>
        <fullName evidence="2">3-hydroxyisobutyryl-CoA hydrolase</fullName>
        <ecNumber evidence="2">3.1.2.4</ecNumber>
    </recommendedName>
</protein>
<evidence type="ECO:0000313" key="6">
    <source>
        <dbReference type="Proteomes" id="UP001448207"/>
    </source>
</evidence>
<evidence type="ECO:0000313" key="5">
    <source>
        <dbReference type="EMBL" id="KAL0097497.1"/>
    </source>
</evidence>
<reference evidence="5 6" key="1">
    <citation type="submission" date="2024-04" db="EMBL/GenBank/DDBJ databases">
        <title>Symmetric and asymmetric DNA N6-adenine methylation regulates different biological responses in Mucorales.</title>
        <authorList>
            <consortium name="Lawrence Berkeley National Laboratory"/>
            <person name="Lax C."/>
            <person name="Mondo S.J."/>
            <person name="Osorio-Concepcion M."/>
            <person name="Muszewska A."/>
            <person name="Corrochano-Luque M."/>
            <person name="Gutierrez G."/>
            <person name="Riley R."/>
            <person name="Lipzen A."/>
            <person name="Guo J."/>
            <person name="Hundley H."/>
            <person name="Amirebrahimi M."/>
            <person name="Ng V."/>
            <person name="Lorenzo-Gutierrez D."/>
            <person name="Binder U."/>
            <person name="Yang J."/>
            <person name="Song Y."/>
            <person name="Canovas D."/>
            <person name="Navarro E."/>
            <person name="Freitag M."/>
            <person name="Gabaldon T."/>
            <person name="Grigoriev I.V."/>
            <person name="Corrochano L.M."/>
            <person name="Nicolas F.E."/>
            <person name="Garre V."/>
        </authorList>
    </citation>
    <scope>NUCLEOTIDE SEQUENCE [LARGE SCALE GENOMIC DNA]</scope>
    <source>
        <strain evidence="5 6">L51</strain>
    </source>
</reference>
<evidence type="ECO:0000256" key="2">
    <source>
        <dbReference type="ARBA" id="ARBA00011915"/>
    </source>
</evidence>
<keyword evidence="6" id="KW-1185">Reference proteome</keyword>
<dbReference type="InterPro" id="IPR032259">
    <property type="entry name" value="HIBYL-CoA-H"/>
</dbReference>
<dbReference type="CDD" id="cd06558">
    <property type="entry name" value="crotonase-like"/>
    <property type="match status" value="1"/>
</dbReference>
<evidence type="ECO:0000259" key="4">
    <source>
        <dbReference type="Pfam" id="PF16113"/>
    </source>
</evidence>
<proteinExistence type="predicted"/>
<dbReference type="InterPro" id="IPR045004">
    <property type="entry name" value="ECH_dom"/>
</dbReference>
<dbReference type="Proteomes" id="UP001448207">
    <property type="component" value="Unassembled WGS sequence"/>
</dbReference>
<accession>A0ABR3BF39</accession>
<evidence type="ECO:0000256" key="3">
    <source>
        <dbReference type="ARBA" id="ARBA00022801"/>
    </source>
</evidence>
<organism evidence="5 6">
    <name type="scientific">Phycomyces blakesleeanus</name>
    <dbReference type="NCBI Taxonomy" id="4837"/>
    <lineage>
        <taxon>Eukaryota</taxon>
        <taxon>Fungi</taxon>
        <taxon>Fungi incertae sedis</taxon>
        <taxon>Mucoromycota</taxon>
        <taxon>Mucoromycotina</taxon>
        <taxon>Mucoromycetes</taxon>
        <taxon>Mucorales</taxon>
        <taxon>Phycomycetaceae</taxon>
        <taxon>Phycomyces</taxon>
    </lineage>
</organism>
<dbReference type="InterPro" id="IPR029045">
    <property type="entry name" value="ClpP/crotonase-like_dom_sf"/>
</dbReference>
<gene>
    <name evidence="5" type="ORF">J3Q64DRAFT_1713612</name>
</gene>
<comment type="catalytic activity">
    <reaction evidence="1">
        <text>3-hydroxy-2-methylpropanoyl-CoA + H2O = 3-hydroxy-2-methylpropanoate + CoA + H(+)</text>
        <dbReference type="Rhea" id="RHEA:20888"/>
        <dbReference type="ChEBI" id="CHEBI:11805"/>
        <dbReference type="ChEBI" id="CHEBI:15377"/>
        <dbReference type="ChEBI" id="CHEBI:15378"/>
        <dbReference type="ChEBI" id="CHEBI:57287"/>
        <dbReference type="ChEBI" id="CHEBI:57340"/>
        <dbReference type="EC" id="3.1.2.4"/>
    </reaction>
</comment>
<name>A0ABR3BF39_PHYBL</name>
<dbReference type="Gene3D" id="3.90.226.10">
    <property type="entry name" value="2-enoyl-CoA Hydratase, Chain A, domain 1"/>
    <property type="match status" value="1"/>
</dbReference>
<keyword evidence="3" id="KW-0378">Hydrolase</keyword>